<dbReference type="InterPro" id="IPR004606">
    <property type="entry name" value="Mop_domain"/>
</dbReference>
<evidence type="ECO:0000313" key="4">
    <source>
        <dbReference type="EMBL" id="PSV86419.1"/>
    </source>
</evidence>
<gene>
    <name evidence="5" type="ORF">CTM89_11935</name>
    <name evidence="4" type="ORF">CTM94_01035</name>
</gene>
<feature type="domain" description="Mop" evidence="3">
    <location>
        <begin position="2"/>
        <end position="68"/>
    </location>
</feature>
<dbReference type="NCBIfam" id="TIGR00638">
    <property type="entry name" value="Mop"/>
    <property type="match status" value="1"/>
</dbReference>
<evidence type="ECO:0000256" key="2">
    <source>
        <dbReference type="PROSITE-ProRule" id="PRU01213"/>
    </source>
</evidence>
<dbReference type="Proteomes" id="UP000241566">
    <property type="component" value="Unassembled WGS sequence"/>
</dbReference>
<protein>
    <submittedName>
        <fullName evidence="5">Transporter</fullName>
    </submittedName>
</protein>
<keyword evidence="1 2" id="KW-0500">Molybdenum</keyword>
<evidence type="ECO:0000313" key="6">
    <source>
        <dbReference type="Proteomes" id="UP000240410"/>
    </source>
</evidence>
<sequence length="69" mass="7273">MKLSARNQLKGVVTNIDVGAVNVEVTVEVSPNVELTSILTKKSCEYLGLAVGKEAVLVIKASNVMVATE</sequence>
<accession>A0A0D8N2H9</accession>
<dbReference type="STRING" id="553611.GCA_001557755_03161"/>
<dbReference type="EMBL" id="PYOJ01000013">
    <property type="protein sequence ID" value="PSV89404.1"/>
    <property type="molecule type" value="Genomic_DNA"/>
</dbReference>
<reference evidence="5 6" key="1">
    <citation type="submission" date="2018-03" db="EMBL/GenBank/DDBJ databases">
        <title>Whole genome sequencing of Histamine producing bacteria.</title>
        <authorList>
            <person name="Butler K."/>
        </authorList>
    </citation>
    <scope>NUCLEOTIDE SEQUENCE [LARGE SCALE GENOMIC DNA]</scope>
    <source>
        <strain evidence="4 7">ATCC 25521</strain>
        <strain evidence="5 6">ATCC 33979</strain>
    </source>
</reference>
<name>A0A0D8N2H9_PHOLE</name>
<dbReference type="RefSeq" id="WP_008989426.1">
    <property type="nucleotide sequence ID" value="NZ_CP131599.1"/>
</dbReference>
<dbReference type="Gene3D" id="2.40.50.100">
    <property type="match status" value="1"/>
</dbReference>
<dbReference type="OrthoDB" id="9800709at2"/>
<dbReference type="InterPro" id="IPR008995">
    <property type="entry name" value="Mo/tungstate-bd_C_term_dom"/>
</dbReference>
<dbReference type="GO" id="GO:0015689">
    <property type="term" value="P:molybdate ion transport"/>
    <property type="evidence" value="ECO:0007669"/>
    <property type="project" value="InterPro"/>
</dbReference>
<evidence type="ECO:0000313" key="7">
    <source>
        <dbReference type="Proteomes" id="UP000241566"/>
    </source>
</evidence>
<dbReference type="AlphaFoldDB" id="A0A0D8N2H9"/>
<dbReference type="PROSITE" id="PS51866">
    <property type="entry name" value="MOP"/>
    <property type="match status" value="1"/>
</dbReference>
<dbReference type="GeneID" id="99742837"/>
<dbReference type="EMBL" id="PYOI01000001">
    <property type="protein sequence ID" value="PSV86419.1"/>
    <property type="molecule type" value="Genomic_DNA"/>
</dbReference>
<organism evidence="5 6">
    <name type="scientific">Photobacterium leiognathi</name>
    <dbReference type="NCBI Taxonomy" id="553611"/>
    <lineage>
        <taxon>Bacteria</taxon>
        <taxon>Pseudomonadati</taxon>
        <taxon>Pseudomonadota</taxon>
        <taxon>Gammaproteobacteria</taxon>
        <taxon>Vibrionales</taxon>
        <taxon>Vibrionaceae</taxon>
        <taxon>Photobacterium</taxon>
    </lineage>
</organism>
<dbReference type="Pfam" id="PF03459">
    <property type="entry name" value="TOBE"/>
    <property type="match status" value="1"/>
</dbReference>
<proteinExistence type="predicted"/>
<dbReference type="Proteomes" id="UP000240410">
    <property type="component" value="Unassembled WGS sequence"/>
</dbReference>
<evidence type="ECO:0000256" key="1">
    <source>
        <dbReference type="ARBA" id="ARBA00022505"/>
    </source>
</evidence>
<evidence type="ECO:0000259" key="3">
    <source>
        <dbReference type="PROSITE" id="PS51866"/>
    </source>
</evidence>
<dbReference type="SUPFAM" id="SSF50331">
    <property type="entry name" value="MOP-like"/>
    <property type="match status" value="1"/>
</dbReference>
<dbReference type="InterPro" id="IPR005116">
    <property type="entry name" value="Transp-assoc_OB_typ1"/>
</dbReference>
<evidence type="ECO:0000313" key="5">
    <source>
        <dbReference type="EMBL" id="PSV89404.1"/>
    </source>
</evidence>
<comment type="caution">
    <text evidence="5">The sequence shown here is derived from an EMBL/GenBank/DDBJ whole genome shotgun (WGS) entry which is preliminary data.</text>
</comment>
<keyword evidence="7" id="KW-1185">Reference proteome</keyword>